<proteinExistence type="predicted"/>
<organism evidence="1 2">
    <name type="scientific">Hydrogenovibrio thermophilus</name>
    <dbReference type="NCBI Taxonomy" id="265883"/>
    <lineage>
        <taxon>Bacteria</taxon>
        <taxon>Pseudomonadati</taxon>
        <taxon>Pseudomonadota</taxon>
        <taxon>Gammaproteobacteria</taxon>
        <taxon>Thiotrichales</taxon>
        <taxon>Piscirickettsiaceae</taxon>
        <taxon>Hydrogenovibrio</taxon>
    </lineage>
</organism>
<name>A0A410H5W1_9GAMM</name>
<gene>
    <name evidence="1" type="ORF">EPV75_11910</name>
</gene>
<reference evidence="1 2" key="1">
    <citation type="journal article" date="2018" name="Environ. Microbiol.">
        <title>Genomes of ubiquitous marine and hypersaline Hydrogenovibrio, Thiomicrorhabdus and Thiomicrospira spp. encode a diversity of mechanisms to sustain chemolithoautotrophy in heterogeneous environments.</title>
        <authorList>
            <person name="Scott K.M."/>
            <person name="Williams J."/>
            <person name="Porter C.M.B."/>
            <person name="Russel S."/>
            <person name="Harmer T.L."/>
            <person name="Paul J.H."/>
            <person name="Antonen K.M."/>
            <person name="Bridges M.K."/>
            <person name="Camper G.J."/>
            <person name="Campla C.K."/>
            <person name="Casella L.G."/>
            <person name="Chase E."/>
            <person name="Conrad J.W."/>
            <person name="Cruz M.C."/>
            <person name="Dunlap D.S."/>
            <person name="Duran L."/>
            <person name="Fahsbender E.M."/>
            <person name="Goldsmith D.B."/>
            <person name="Keeley R.F."/>
            <person name="Kondoff M.R."/>
            <person name="Kussy B.I."/>
            <person name="Lane M.K."/>
            <person name="Lawler S."/>
            <person name="Leigh B.A."/>
            <person name="Lewis C."/>
            <person name="Lostal L.M."/>
            <person name="Marking D."/>
            <person name="Mancera P.A."/>
            <person name="McClenthan E.C."/>
            <person name="McIntyre E.A."/>
            <person name="Mine J.A."/>
            <person name="Modi S."/>
            <person name="Moore B.D."/>
            <person name="Morgan W.A."/>
            <person name="Nelson K.M."/>
            <person name="Nguyen K.N."/>
            <person name="Ogburn N."/>
            <person name="Parrino D.G."/>
            <person name="Pedapudi A.D."/>
            <person name="Pelham R.P."/>
            <person name="Preece A.M."/>
            <person name="Rampersad E.A."/>
            <person name="Richardson J.C."/>
            <person name="Rodgers C.M."/>
            <person name="Schaffer B.L."/>
            <person name="Sheridan N.E."/>
            <person name="Solone M.R."/>
            <person name="Staley Z.R."/>
            <person name="Tabuchi M."/>
            <person name="Waide R.J."/>
            <person name="Wanjugi P.W."/>
            <person name="Young S."/>
            <person name="Clum A."/>
            <person name="Daum C."/>
            <person name="Huntemann M."/>
            <person name="Ivanova N."/>
            <person name="Kyrpides N."/>
            <person name="Mikhailova N."/>
            <person name="Palaniappan K."/>
            <person name="Pillay M."/>
            <person name="Reddy T.B.K."/>
            <person name="Shapiro N."/>
            <person name="Stamatis D."/>
            <person name="Varghese N."/>
            <person name="Woyke T."/>
            <person name="Boden R."/>
            <person name="Freyermuth S.K."/>
            <person name="Kerfeld C.A."/>
        </authorList>
    </citation>
    <scope>NUCLEOTIDE SEQUENCE [LARGE SCALE GENOMIC DNA]</scope>
    <source>
        <strain evidence="1 2">JR-2</strain>
    </source>
</reference>
<evidence type="ECO:0000313" key="2">
    <source>
        <dbReference type="Proteomes" id="UP000285478"/>
    </source>
</evidence>
<protein>
    <submittedName>
        <fullName evidence="1">Uncharacterized protein</fullName>
    </submittedName>
</protein>
<dbReference type="Proteomes" id="UP000285478">
    <property type="component" value="Chromosome"/>
</dbReference>
<keyword evidence="2" id="KW-1185">Reference proteome</keyword>
<dbReference type="EMBL" id="CP035033">
    <property type="protein sequence ID" value="QAB16313.1"/>
    <property type="molecule type" value="Genomic_DNA"/>
</dbReference>
<dbReference type="KEGG" id="htr:EPV75_11910"/>
<dbReference type="AlphaFoldDB" id="A0A410H5W1"/>
<sequence>MVYLMIEPQQAEAFQKRMNEQGWSLFFQDGGQSQFIGWAYMMKWEKTLEDERRAEVTLHYSDNHGELEAYLEMNPPAKPLMDALVAEL</sequence>
<accession>A0A410H5W1</accession>
<evidence type="ECO:0000313" key="1">
    <source>
        <dbReference type="EMBL" id="QAB16313.1"/>
    </source>
</evidence>